<keyword evidence="1" id="KW-0812">Transmembrane</keyword>
<comment type="caution">
    <text evidence="3">The sequence shown here is derived from an EMBL/GenBank/DDBJ whole genome shotgun (WGS) entry which is preliminary data.</text>
</comment>
<dbReference type="PATRIC" id="fig|1188235.3.peg.285"/>
<keyword evidence="1" id="KW-0472">Membrane</keyword>
<evidence type="ECO:0000256" key="2">
    <source>
        <dbReference type="SAM" id="SignalP"/>
    </source>
</evidence>
<feature type="transmembrane region" description="Helical" evidence="1">
    <location>
        <begin position="1331"/>
        <end position="1354"/>
    </location>
</feature>
<keyword evidence="1" id="KW-1133">Transmembrane helix</keyword>
<reference evidence="3 4" key="1">
    <citation type="journal article" date="2013" name="Genome Announc.">
        <title>Draft Genome Sequences of Mycoplasma alkalescens, Mycoplasma arginini, and Mycoplasma bovigenitalium, Three Species with Equivocal Pathogenic Status for Cattle.</title>
        <authorList>
            <person name="Manso-Silvan L."/>
            <person name="Tardy F."/>
            <person name="Baranowski E."/>
            <person name="Barre A."/>
            <person name="Blanchard A."/>
            <person name="Breton M."/>
            <person name="Couture C."/>
            <person name="Citti C."/>
            <person name="Dordet-Frisoni E."/>
            <person name="Dupuy V."/>
            <person name="Gaurivaud P."/>
            <person name="Jacob D."/>
            <person name="Lemaitre C."/>
            <person name="Nikolski M."/>
            <person name="Nouvel L.X."/>
            <person name="Poumarat F."/>
            <person name="Thebault P."/>
            <person name="Theil S."/>
            <person name="Thiaucourt F."/>
            <person name="Sirand-Pugnet P."/>
        </authorList>
    </citation>
    <scope>NUCLEOTIDE SEQUENCE [LARGE SCALE GENOMIC DNA]</scope>
    <source>
        <strain evidence="3 4">51080</strain>
    </source>
</reference>
<dbReference type="EMBL" id="AORH01000019">
    <property type="protein sequence ID" value="ENY69860.1"/>
    <property type="molecule type" value="Genomic_DNA"/>
</dbReference>
<dbReference type="STRING" id="1188235.MBVG_2690"/>
<feature type="signal peptide" evidence="2">
    <location>
        <begin position="1"/>
        <end position="22"/>
    </location>
</feature>
<dbReference type="NCBIfam" id="NF045892">
    <property type="entry name" value="ICE_Mbov_0399"/>
    <property type="match status" value="1"/>
</dbReference>
<protein>
    <recommendedName>
        <fullName evidence="5">ICEF-II</fullName>
    </recommendedName>
</protein>
<dbReference type="Proteomes" id="UP000013220">
    <property type="component" value="Unassembled WGS sequence"/>
</dbReference>
<gene>
    <name evidence="3" type="ORF">MBVG_2690</name>
</gene>
<feature type="chain" id="PRO_5004154305" description="ICEF-II" evidence="2">
    <location>
        <begin position="23"/>
        <end position="1364"/>
    </location>
</feature>
<keyword evidence="4" id="KW-1185">Reference proteome</keyword>
<evidence type="ECO:0000256" key="1">
    <source>
        <dbReference type="SAM" id="Phobius"/>
    </source>
</evidence>
<proteinExistence type="predicted"/>
<organism evidence="3 4">
    <name type="scientific">Mycoplasmopsis bovigenitalium 51080</name>
    <dbReference type="NCBI Taxonomy" id="1188235"/>
    <lineage>
        <taxon>Bacteria</taxon>
        <taxon>Bacillati</taxon>
        <taxon>Mycoplasmatota</taxon>
        <taxon>Mycoplasmoidales</taxon>
        <taxon>Metamycoplasmataceae</taxon>
        <taxon>Mycoplasmopsis</taxon>
    </lineage>
</organism>
<evidence type="ECO:0000313" key="4">
    <source>
        <dbReference type="Proteomes" id="UP000013220"/>
    </source>
</evidence>
<dbReference type="eggNOG" id="ENOG5033TQP">
    <property type="taxonomic scope" value="Bacteria"/>
</dbReference>
<evidence type="ECO:0000313" key="3">
    <source>
        <dbReference type="EMBL" id="ENY69860.1"/>
    </source>
</evidence>
<evidence type="ECO:0008006" key="5">
    <source>
        <dbReference type="Google" id="ProtNLM"/>
    </source>
</evidence>
<keyword evidence="2" id="KW-0732">Signal</keyword>
<sequence length="1364" mass="158065">MKKYRKLLAILPTICYAPIAISAKNQLLSNEYLPSIRQTTPIEPKVWKAKFPPEWRKNFKYDKQYNTELDYKYAKWNGLTALNGFRSYKEKYKTGAKYKLELPNNHVKQLSFSPLSQGLLIGGWGNSSGHWHHEWSYKGYELSGDFNEREAEALLGSQKWQQIKSEQGFVEIQSVVISFVNPDIYYTTKESGDSYGDNYSFTEPEIPKDWWKYSALRIKIKGKGVEARELPEYNNWWYEVQNIVRDEIWIETDTGGNLTTPIKNGTTQESNQSKLEAEIRKINEEIQRTNPRNPLRIKYRFDSDSFLRNSVDILVIDTSVDGFQGSKTTKYGVKVKYRLSDYAQKAEINDRLIINLGKYLDYENYSTKLVDDKLTQVEKDKKIGLNSTGKYWYGGKWKAHTPLSISFNTTFDENEVLYVNGKKVDVLDQVFFKMLTDNRKDANDTERVLNFGISADTAKTEENSHSKNEYKIKIVRYRKDTPHIDKNKELTYEKIIIIDSKSLKMDFKWYAWDPENNEHQKLLIEKYIKNERGEYKKDKDGNYINNPLYDPTIDPHTGTKKQLVWFDLNAFKGVKSIFTEGEELNFPDAVGGGATYYGEKADFYDYYKQTQLPAYSRALFSPDYGQSTDKWGFIAEAVVLGKRGLKELIGKAENFTVLPLKKVKDEKTGKYLLKYELAGGEPAESDLNTDTTETDYFSTSGIWLFHSKSKEGITNFKLVLIQEPGANTNDINNPPNSYFTDNVVLDSGQIEPLWKTKRGIAFFNYLTSVGISEAEILKMNYEDVMEHYKQYIEKLYYKYTFNAYITIDPIIKPIPDDKYTVDEFLEKFKDTKVAETELLGEFNNKDKVNIEKVELAQDNSGINITFKLNSYEDIYQLRQNKVFLKVKFKDIKQVDKKIINLKLNRQYFIDTAANNFIDDFVNAIYKNKEQWFNDLSEQDLQALSFSVEFNSFIKLLTIKVDLKNSIDNNVIIVPNKTFSIPLITFKTNGIEEFEKPNKESEDAKPSTHKNIFENVEFKTIELNGLDNIEEIKKFIISDISKQLKNLKYNEDYEIRNLNSVAQELSVPQIKPTNPNHIHNALLNIVAKKASGVKYAKVNNVVDNIFVKNIDLKEIKIPDHNFVGSKVEHLKSIIENYAQSELKKHNLILNKDVKIANLDNAIRNLAKGKGYKHTIIIKPINRKITGLTSYQATNNAKEVRDKDNNLYLLDLSALETTTLSYKENILSNLRQYIINDIDKYLIEKYELKYGVDYTIDINKLNETLKSLPIIKDEKRLFFVRINPVNNVSKNFNEFKVENTFTKQVINDLGEVSVQTPKDKQKAEELKARNKKILIGVLAPLAIITIGIGITVAWWIKVRHFDKKIK</sequence>
<name>N9TUW1_9BACT</name>
<accession>N9TUW1</accession>